<protein>
    <submittedName>
        <fullName evidence="2">ChrR Cupin-like domain-containing protein</fullName>
    </submittedName>
</protein>
<reference evidence="3" key="1">
    <citation type="submission" date="2016-08" db="EMBL/GenBank/DDBJ databases">
        <authorList>
            <person name="Varghese N."/>
            <person name="Submissions Spin"/>
        </authorList>
    </citation>
    <scope>NUCLEOTIDE SEQUENCE [LARGE SCALE GENOMIC DNA]</scope>
    <source>
        <strain evidence="3">ERR11</strain>
    </source>
</reference>
<keyword evidence="3" id="KW-1185">Reference proteome</keyword>
<feature type="domain" description="ChrR-like cupin" evidence="1">
    <location>
        <begin position="16"/>
        <end position="118"/>
    </location>
</feature>
<dbReference type="AlphaFoldDB" id="A0A1C3W6K7"/>
<dbReference type="Proteomes" id="UP000199184">
    <property type="component" value="Unassembled WGS sequence"/>
</dbReference>
<accession>A0A1C3W6K7</accession>
<evidence type="ECO:0000313" key="2">
    <source>
        <dbReference type="EMBL" id="SCB35702.1"/>
    </source>
</evidence>
<evidence type="ECO:0000259" key="1">
    <source>
        <dbReference type="Pfam" id="PF12973"/>
    </source>
</evidence>
<dbReference type="InterPro" id="IPR011051">
    <property type="entry name" value="RmlC_Cupin_sf"/>
</dbReference>
<dbReference type="PANTHER" id="PTHR40112">
    <property type="entry name" value="H2HPP ISOMERASE"/>
    <property type="match status" value="1"/>
</dbReference>
<evidence type="ECO:0000313" key="3">
    <source>
        <dbReference type="Proteomes" id="UP000199184"/>
    </source>
</evidence>
<sequence length="154" mass="17056">MDAVIPKRQEAADQHSHLVRPHDMDWQTTRFPGCEAKTLLFDRRTGLMTALMRFAPGSVLPDHEHVGIEQSWVIEGALVDKEGPAKGIACKAGEFIWREPGSRHAAWCPDGALILAIFQVPNKFFEADGRAVDAAGQDWDETWGHTAAQRVQSA</sequence>
<dbReference type="InterPro" id="IPR014710">
    <property type="entry name" value="RmlC-like_jellyroll"/>
</dbReference>
<dbReference type="CDD" id="cd02237">
    <property type="entry name" value="cupin_DAD_ChrR"/>
    <property type="match status" value="1"/>
</dbReference>
<proteinExistence type="predicted"/>
<dbReference type="SUPFAM" id="SSF51182">
    <property type="entry name" value="RmlC-like cupins"/>
    <property type="match status" value="1"/>
</dbReference>
<dbReference type="PANTHER" id="PTHR40112:SF1">
    <property type="entry name" value="H2HPP ISOMERASE"/>
    <property type="match status" value="1"/>
</dbReference>
<name>A0A1C3W6K7_9BRAD</name>
<dbReference type="Pfam" id="PF12973">
    <property type="entry name" value="Cupin_7"/>
    <property type="match status" value="1"/>
</dbReference>
<organism evidence="2 3">
    <name type="scientific">Bradyrhizobium shewense</name>
    <dbReference type="NCBI Taxonomy" id="1761772"/>
    <lineage>
        <taxon>Bacteria</taxon>
        <taxon>Pseudomonadati</taxon>
        <taxon>Pseudomonadota</taxon>
        <taxon>Alphaproteobacteria</taxon>
        <taxon>Hyphomicrobiales</taxon>
        <taxon>Nitrobacteraceae</taxon>
        <taxon>Bradyrhizobium</taxon>
    </lineage>
</organism>
<dbReference type="InterPro" id="IPR025979">
    <property type="entry name" value="ChrR-like_cupin_dom"/>
</dbReference>
<gene>
    <name evidence="2" type="ORF">GA0061098_1006374</name>
</gene>
<dbReference type="InterPro" id="IPR052535">
    <property type="entry name" value="Bacilysin_H2HPP_isomerase"/>
</dbReference>
<dbReference type="Gene3D" id="2.60.120.10">
    <property type="entry name" value="Jelly Rolls"/>
    <property type="match status" value="1"/>
</dbReference>
<dbReference type="RefSeq" id="WP_091956942.1">
    <property type="nucleotide sequence ID" value="NZ_FMAI01000006.1"/>
</dbReference>
<dbReference type="EMBL" id="FMAI01000006">
    <property type="protein sequence ID" value="SCB35702.1"/>
    <property type="molecule type" value="Genomic_DNA"/>
</dbReference>